<protein>
    <submittedName>
        <fullName evidence="6">Penicillin-binding protein activator</fullName>
    </submittedName>
</protein>
<feature type="signal peptide" evidence="4">
    <location>
        <begin position="1"/>
        <end position="20"/>
    </location>
</feature>
<gene>
    <name evidence="6" type="ORF">JCM17844_11110</name>
</gene>
<dbReference type="EMBL" id="BKCL01000003">
    <property type="protein sequence ID" value="GEQ97474.1"/>
    <property type="molecule type" value="Genomic_DNA"/>
</dbReference>
<dbReference type="InterPro" id="IPR028081">
    <property type="entry name" value="Leu-bd"/>
</dbReference>
<dbReference type="CDD" id="cd06339">
    <property type="entry name" value="PBP1_YraM_LppC_lipoprotein-like"/>
    <property type="match status" value="1"/>
</dbReference>
<feature type="chain" id="PRO_5023045242" evidence="4">
    <location>
        <begin position="21"/>
        <end position="447"/>
    </location>
</feature>
<evidence type="ECO:0000259" key="5">
    <source>
        <dbReference type="Pfam" id="PF13458"/>
    </source>
</evidence>
<evidence type="ECO:0000313" key="7">
    <source>
        <dbReference type="Proteomes" id="UP000322084"/>
    </source>
</evidence>
<keyword evidence="3" id="KW-0029">Amino-acid transport</keyword>
<organism evidence="6 7">
    <name type="scientific">Iodidimonas gelatinilytica</name>
    <dbReference type="NCBI Taxonomy" id="1236966"/>
    <lineage>
        <taxon>Bacteria</taxon>
        <taxon>Pseudomonadati</taxon>
        <taxon>Pseudomonadota</taxon>
        <taxon>Alphaproteobacteria</taxon>
        <taxon>Iodidimonadales</taxon>
        <taxon>Iodidimonadaceae</taxon>
        <taxon>Iodidimonas</taxon>
    </lineage>
</organism>
<dbReference type="Proteomes" id="UP000322084">
    <property type="component" value="Unassembled WGS sequence"/>
</dbReference>
<evidence type="ECO:0000256" key="1">
    <source>
        <dbReference type="ARBA" id="ARBA00010062"/>
    </source>
</evidence>
<feature type="domain" description="Leucine-binding protein" evidence="5">
    <location>
        <begin position="59"/>
        <end position="230"/>
    </location>
</feature>
<sequence>MRYLIGTAAFCASLLLSACASGPQSPPSSVPSTDAPKVLYDGPDVKQGQTPIDAPAFEPIRIGLLLPFSGPAADVGTAMRDAAALALFDAYDPRLELLPFDTLGTAQGAQRAAQQALDAGVSIVLGPLLAQSVDAAAGVLRTQNIPLIGFSNDSHVAGDGVYLMGFMPDQDVRRIIAYARSQGHQRMAGLVPHSAYGDRVLESFGPAVLDMGGDLVSLVRYDPDPDLMAEPVKQLARYDSRRAAYLAEVRALEALGDDLSNEILKRLENQETLGEPGFDALLLAEGDPLLRSLGPLLPYYEIDPQRVQFLGTGLWDEPALTREPPLRGAWFPAPDPKAPRDFLKRYETAYGKSGPRIATLAYDGMALIATLARNPLKEERFSAVVLENPAGFTGLDGAFRFGGNGVAQRRLAVLEIRRTGFQVIDSAPSGFQRQRLGRVDFNLKDDS</sequence>
<evidence type="ECO:0000313" key="6">
    <source>
        <dbReference type="EMBL" id="GEQ97474.1"/>
    </source>
</evidence>
<dbReference type="GO" id="GO:0006865">
    <property type="term" value="P:amino acid transport"/>
    <property type="evidence" value="ECO:0007669"/>
    <property type="project" value="UniProtKB-KW"/>
</dbReference>
<proteinExistence type="inferred from homology"/>
<reference evidence="6 7" key="1">
    <citation type="submission" date="2019-09" db="EMBL/GenBank/DDBJ databases">
        <title>NBRP : Genome information of microbial organism related human and environment.</title>
        <authorList>
            <person name="Hattori M."/>
            <person name="Oshima K."/>
            <person name="Inaba H."/>
            <person name="Suda W."/>
            <person name="Sakamoto M."/>
            <person name="Iino T."/>
            <person name="Kitahara M."/>
            <person name="Oshida Y."/>
            <person name="Iida T."/>
            <person name="Kudo T."/>
            <person name="Itoh T."/>
            <person name="Ohkuma M."/>
        </authorList>
    </citation>
    <scope>NUCLEOTIDE SEQUENCE [LARGE SCALE GENOMIC DNA]</scope>
    <source>
        <strain evidence="6 7">Hi-2</strain>
    </source>
</reference>
<dbReference type="InterPro" id="IPR051010">
    <property type="entry name" value="BCAA_transport"/>
</dbReference>
<dbReference type="AlphaFoldDB" id="A0A5A7MP93"/>
<dbReference type="PANTHER" id="PTHR30483:SF6">
    <property type="entry name" value="PERIPLASMIC BINDING PROTEIN OF ABC TRANSPORTER FOR NATURAL AMINO ACIDS"/>
    <property type="match status" value="1"/>
</dbReference>
<name>A0A5A7MP93_9PROT</name>
<dbReference type="Pfam" id="PF13458">
    <property type="entry name" value="Peripla_BP_6"/>
    <property type="match status" value="1"/>
</dbReference>
<dbReference type="PROSITE" id="PS51257">
    <property type="entry name" value="PROKAR_LIPOPROTEIN"/>
    <property type="match status" value="1"/>
</dbReference>
<dbReference type="InterPro" id="IPR028082">
    <property type="entry name" value="Peripla_BP_I"/>
</dbReference>
<keyword evidence="3" id="KW-0813">Transport</keyword>
<comment type="caution">
    <text evidence="6">The sequence shown here is derived from an EMBL/GenBank/DDBJ whole genome shotgun (WGS) entry which is preliminary data.</text>
</comment>
<dbReference type="PANTHER" id="PTHR30483">
    <property type="entry name" value="LEUCINE-SPECIFIC-BINDING PROTEIN"/>
    <property type="match status" value="1"/>
</dbReference>
<accession>A0A5A7MP93</accession>
<keyword evidence="2 4" id="KW-0732">Signal</keyword>
<comment type="similarity">
    <text evidence="1">Belongs to the leucine-binding protein family.</text>
</comment>
<evidence type="ECO:0000256" key="3">
    <source>
        <dbReference type="ARBA" id="ARBA00022970"/>
    </source>
</evidence>
<evidence type="ECO:0000256" key="2">
    <source>
        <dbReference type="ARBA" id="ARBA00022729"/>
    </source>
</evidence>
<evidence type="ECO:0000256" key="4">
    <source>
        <dbReference type="SAM" id="SignalP"/>
    </source>
</evidence>
<dbReference type="Gene3D" id="3.40.50.2300">
    <property type="match status" value="2"/>
</dbReference>
<dbReference type="SUPFAM" id="SSF53822">
    <property type="entry name" value="Periplasmic binding protein-like I"/>
    <property type="match status" value="1"/>
</dbReference>